<dbReference type="EMBL" id="FTNE01000010">
    <property type="protein sequence ID" value="SIQ83678.1"/>
    <property type="molecule type" value="Genomic_DNA"/>
</dbReference>
<dbReference type="OrthoDB" id="9776275at2"/>
<dbReference type="InterPro" id="IPR037107">
    <property type="entry name" value="Put_OMP_sf"/>
</dbReference>
<name>A0A8G2FGC0_ACIRU</name>
<protein>
    <recommendedName>
        <fullName evidence="4">Outer membrane protein</fullName>
    </recommendedName>
</protein>
<keyword evidence="3" id="KW-1185">Reference proteome</keyword>
<comment type="caution">
    <text evidence="2">The sequence shown here is derived from an EMBL/GenBank/DDBJ whole genome shotgun (WGS) entry which is preliminary data.</text>
</comment>
<proteinExistence type="predicted"/>
<reference evidence="2 3" key="1">
    <citation type="submission" date="2017-01" db="EMBL/GenBank/DDBJ databases">
        <authorList>
            <person name="Varghese N."/>
            <person name="Submissions S."/>
        </authorList>
    </citation>
    <scope>NUCLEOTIDE SEQUENCE [LARGE SCALE GENOMIC DNA]</scope>
    <source>
        <strain evidence="2 3">ATCC 35905</strain>
    </source>
</reference>
<organism evidence="2 3">
    <name type="scientific">Acidiphilium rubrum</name>
    <dbReference type="NCBI Taxonomy" id="526"/>
    <lineage>
        <taxon>Bacteria</taxon>
        <taxon>Pseudomonadati</taxon>
        <taxon>Pseudomonadota</taxon>
        <taxon>Alphaproteobacteria</taxon>
        <taxon>Acetobacterales</taxon>
        <taxon>Acidocellaceae</taxon>
        <taxon>Acidiphilium</taxon>
    </lineage>
</organism>
<dbReference type="Gene3D" id="2.40.128.140">
    <property type="entry name" value="Outer membrane protein"/>
    <property type="match status" value="1"/>
</dbReference>
<dbReference type="Pfam" id="PF09982">
    <property type="entry name" value="LpxR"/>
    <property type="match status" value="1"/>
</dbReference>
<evidence type="ECO:0000256" key="1">
    <source>
        <dbReference type="SAM" id="SignalP"/>
    </source>
</evidence>
<keyword evidence="1" id="KW-0732">Signal</keyword>
<evidence type="ECO:0000313" key="2">
    <source>
        <dbReference type="EMBL" id="SIQ83678.1"/>
    </source>
</evidence>
<dbReference type="RefSeq" id="WP_051657256.1">
    <property type="nucleotide sequence ID" value="NZ_FTNE01000010.1"/>
</dbReference>
<dbReference type="Proteomes" id="UP000186308">
    <property type="component" value="Unassembled WGS sequence"/>
</dbReference>
<evidence type="ECO:0000313" key="3">
    <source>
        <dbReference type="Proteomes" id="UP000186308"/>
    </source>
</evidence>
<dbReference type="AlphaFoldDB" id="A0A8G2FGC0"/>
<dbReference type="InterPro" id="IPR018707">
    <property type="entry name" value="LpxR"/>
</dbReference>
<evidence type="ECO:0008006" key="4">
    <source>
        <dbReference type="Google" id="ProtNLM"/>
    </source>
</evidence>
<sequence>MTKSLALIALCAAPLLGIAQGQAQSTTTTAAAGAGFPSGTWTIQDENASISTQSLTDRYYVNGLHIGWTSHEGALPDAVANFGHDLLGAGDQRISISLTQKIFTPAATQAINPPVNDEPYAGSLLGTVELIQDTHNSRTVLGFDAGVVGRDAGAEIVQNGFHAIIGQSGTHGWAYQLPSEPAFDVLASRTWRVGVAQFGNGLEVDALPQLSGMVGTTEAYLEPAVSFRIGEGLNSDFGAPLLRPGPSGSDAYRQTRPFVWYVFGGVAGKLVGHDEFLSGADFQSSRAVNPTHAVGQLDAGVAIIWHGVRLSYTQVFQTRRYVGQIGGIHEYGSLAVSAKF</sequence>
<gene>
    <name evidence="2" type="ORF">SAMN05421828_11068</name>
</gene>
<feature type="chain" id="PRO_5034141670" description="Outer membrane protein" evidence="1">
    <location>
        <begin position="24"/>
        <end position="340"/>
    </location>
</feature>
<accession>A0A8G2FGC0</accession>
<feature type="signal peptide" evidence="1">
    <location>
        <begin position="1"/>
        <end position="23"/>
    </location>
</feature>